<evidence type="ECO:0000313" key="3">
    <source>
        <dbReference type="Proteomes" id="UP000640333"/>
    </source>
</evidence>
<comment type="caution">
    <text evidence="2">The sequence shown here is derived from an EMBL/GenBank/DDBJ whole genome shotgun (WGS) entry which is preliminary data.</text>
</comment>
<gene>
    <name evidence="2" type="primary">bamC</name>
    <name evidence="2" type="ORF">IOQ59_19525</name>
</gene>
<protein>
    <submittedName>
        <fullName evidence="2">Outer membrane protein assembly factor BamC</fullName>
    </submittedName>
</protein>
<dbReference type="AlphaFoldDB" id="A0A8J7FG29"/>
<organism evidence="2 3">
    <name type="scientific">Pontibacterium sinense</name>
    <dbReference type="NCBI Taxonomy" id="2781979"/>
    <lineage>
        <taxon>Bacteria</taxon>
        <taxon>Pseudomonadati</taxon>
        <taxon>Pseudomonadota</taxon>
        <taxon>Gammaproteobacteria</taxon>
        <taxon>Oceanospirillales</taxon>
        <taxon>Oceanospirillaceae</taxon>
        <taxon>Pontibacterium</taxon>
    </lineage>
</organism>
<dbReference type="InterPro" id="IPR042268">
    <property type="entry name" value="BamC_C"/>
</dbReference>
<feature type="region of interest" description="Disordered" evidence="1">
    <location>
        <begin position="240"/>
        <end position="266"/>
    </location>
</feature>
<keyword evidence="3" id="KW-1185">Reference proteome</keyword>
<dbReference type="EMBL" id="JADEYS010000028">
    <property type="protein sequence ID" value="MBE9399457.1"/>
    <property type="molecule type" value="Genomic_DNA"/>
</dbReference>
<name>A0A8J7FG29_9GAMM</name>
<dbReference type="InterPro" id="IPR010653">
    <property type="entry name" value="NlpB/DapX"/>
</dbReference>
<dbReference type="RefSeq" id="WP_193955153.1">
    <property type="nucleotide sequence ID" value="NZ_JADEYS010000028.1"/>
</dbReference>
<evidence type="ECO:0000313" key="2">
    <source>
        <dbReference type="EMBL" id="MBE9399457.1"/>
    </source>
</evidence>
<dbReference type="Proteomes" id="UP000640333">
    <property type="component" value="Unassembled WGS sequence"/>
</dbReference>
<evidence type="ECO:0000256" key="1">
    <source>
        <dbReference type="SAM" id="MobiDB-lite"/>
    </source>
</evidence>
<reference evidence="2" key="1">
    <citation type="submission" date="2020-10" db="EMBL/GenBank/DDBJ databases">
        <title>Bacterium isolated from coastal waters sediment.</title>
        <authorList>
            <person name="Chen R.-J."/>
            <person name="Lu D.-C."/>
            <person name="Zhu K.-L."/>
            <person name="Du Z.-J."/>
        </authorList>
    </citation>
    <scope>NUCLEOTIDE SEQUENCE</scope>
    <source>
        <strain evidence="2">N1Y112</strain>
    </source>
</reference>
<sequence length="464" mass="52134">MKKAVSLTILACALQAGCSVVENNPIYGDSGIIRDRSQDYEKASEGKALEVPPHLRTRETSQGMAIPDISQVATQRNGDFEIPRPEFFYTEASSDKVSLSRDGAEKLIVVESPINEVWPKLKDFWAYNGIELEKADARNAQMETVWIENNDSQLSFVDSWIKRLTFQDVEGPAKDKLRLELRPDKGDLTRTSISMKHVRFAQSDEIGQIDWEQSGRDVGYKSDMMYEMLRYLSKASDKEDAPTLTKLGQDTGGRTELGRDSRGNPVLKVEDSTDKAWDSVAAAMATDRFDLGTVDKDAGMFYFSYTTSIPVDETEKMGFFEWLHSDKGSISFKATALGEALGAGPDENAKKIRYTSKTLSEDDRERLSQMSQEEIEQEALQKEEGFKIWFAGKVIYVFNNQVDGPEGTFNEQTEAYDFVGRYQLKLNRARSGVYLTVLTEDGLSAPAQVAEEILWDVKDNLPRG</sequence>
<proteinExistence type="predicted"/>
<dbReference type="Gene3D" id="3.30.310.170">
    <property type="entry name" value="Outer membrane protein assembly factor BamC"/>
    <property type="match status" value="1"/>
</dbReference>
<feature type="compositionally biased region" description="Basic and acidic residues" evidence="1">
    <location>
        <begin position="256"/>
        <end position="266"/>
    </location>
</feature>
<dbReference type="Pfam" id="PF06804">
    <property type="entry name" value="Lipoprotein_18"/>
    <property type="match status" value="1"/>
</dbReference>
<accession>A0A8J7FG29</accession>